<reference evidence="6" key="3">
    <citation type="submission" date="2025-09" db="UniProtKB">
        <authorList>
            <consortium name="Ensembl"/>
        </authorList>
    </citation>
    <scope>IDENTIFICATION</scope>
</reference>
<feature type="compositionally biased region" description="Basic and acidic residues" evidence="4">
    <location>
        <begin position="824"/>
        <end position="839"/>
    </location>
</feature>
<evidence type="ECO:0000256" key="4">
    <source>
        <dbReference type="SAM" id="MobiDB-lite"/>
    </source>
</evidence>
<dbReference type="GeneTree" id="ENSGT00940000159342"/>
<dbReference type="Proteomes" id="UP000314982">
    <property type="component" value="Unassembled WGS sequence"/>
</dbReference>
<dbReference type="FunFam" id="3.30.870.10:FF:000004">
    <property type="entry name" value="protein FAM83H isoform X2"/>
    <property type="match status" value="1"/>
</dbReference>
<feature type="region of interest" description="Disordered" evidence="4">
    <location>
        <begin position="1120"/>
        <end position="1176"/>
    </location>
</feature>
<keyword evidence="7" id="KW-1185">Reference proteome</keyword>
<reference evidence="6" key="2">
    <citation type="submission" date="2025-08" db="UniProtKB">
        <authorList>
            <consortium name="Ensembl"/>
        </authorList>
    </citation>
    <scope>IDENTIFICATION</scope>
</reference>
<dbReference type="Ensembl" id="ENSHHUT00000061775.1">
    <property type="protein sequence ID" value="ENSHHUP00000059731.1"/>
    <property type="gene ID" value="ENSHHUG00000035456.1"/>
</dbReference>
<feature type="domain" description="Scaffolding anchor of CK1" evidence="5">
    <location>
        <begin position="54"/>
        <end position="255"/>
    </location>
</feature>
<dbReference type="GO" id="GO:0005737">
    <property type="term" value="C:cytoplasm"/>
    <property type="evidence" value="ECO:0007669"/>
    <property type="project" value="UniProtKB-SubCell"/>
</dbReference>
<dbReference type="GO" id="GO:1990254">
    <property type="term" value="F:keratin filament binding"/>
    <property type="evidence" value="ECO:0007669"/>
    <property type="project" value="TreeGrafter"/>
</dbReference>
<organism evidence="6 7">
    <name type="scientific">Hucho hucho</name>
    <name type="common">huchen</name>
    <dbReference type="NCBI Taxonomy" id="62062"/>
    <lineage>
        <taxon>Eukaryota</taxon>
        <taxon>Metazoa</taxon>
        <taxon>Chordata</taxon>
        <taxon>Craniata</taxon>
        <taxon>Vertebrata</taxon>
        <taxon>Euteleostomi</taxon>
        <taxon>Actinopterygii</taxon>
        <taxon>Neopterygii</taxon>
        <taxon>Teleostei</taxon>
        <taxon>Protacanthopterygii</taxon>
        <taxon>Salmoniformes</taxon>
        <taxon>Salmonidae</taxon>
        <taxon>Salmoninae</taxon>
        <taxon>Hucho</taxon>
    </lineage>
</organism>
<comment type="subcellular location">
    <subcellularLocation>
        <location evidence="1">Cytoplasm</location>
    </subcellularLocation>
</comment>
<feature type="region of interest" description="Disordered" evidence="4">
    <location>
        <begin position="395"/>
        <end position="532"/>
    </location>
</feature>
<evidence type="ECO:0000256" key="1">
    <source>
        <dbReference type="ARBA" id="ARBA00004496"/>
    </source>
</evidence>
<evidence type="ECO:0000259" key="5">
    <source>
        <dbReference type="Pfam" id="PF07894"/>
    </source>
</evidence>
<dbReference type="GO" id="GO:0030335">
    <property type="term" value="P:positive regulation of cell migration"/>
    <property type="evidence" value="ECO:0007669"/>
    <property type="project" value="TreeGrafter"/>
</dbReference>
<dbReference type="PANTHER" id="PTHR16181">
    <property type="entry name" value="PROTEIN FAM83A-RELATED"/>
    <property type="match status" value="1"/>
</dbReference>
<dbReference type="GO" id="GO:0007165">
    <property type="term" value="P:signal transduction"/>
    <property type="evidence" value="ECO:0007669"/>
    <property type="project" value="TreeGrafter"/>
</dbReference>
<dbReference type="GO" id="GO:0045095">
    <property type="term" value="C:keratin filament"/>
    <property type="evidence" value="ECO:0007669"/>
    <property type="project" value="TreeGrafter"/>
</dbReference>
<evidence type="ECO:0000256" key="3">
    <source>
        <dbReference type="ARBA" id="ARBA00022490"/>
    </source>
</evidence>
<feature type="compositionally biased region" description="Low complexity" evidence="4">
    <location>
        <begin position="840"/>
        <end position="852"/>
    </location>
</feature>
<protein>
    <submittedName>
        <fullName evidence="6">Family with sequence similarity 83 member Hb</fullName>
    </submittedName>
</protein>
<feature type="region of interest" description="Disordered" evidence="4">
    <location>
        <begin position="824"/>
        <end position="857"/>
    </location>
</feature>
<feature type="compositionally biased region" description="Gly residues" evidence="4">
    <location>
        <begin position="409"/>
        <end position="428"/>
    </location>
</feature>
<dbReference type="GO" id="GO:0044380">
    <property type="term" value="P:protein localization to cytoskeleton"/>
    <property type="evidence" value="ECO:0007669"/>
    <property type="project" value="TreeGrafter"/>
</dbReference>
<sequence>MQNHLAKCIKFPQRYIISTSQPVFYKSTDTRDNRHTGLYIADELKAVINDLGPQKADADGSSDTYWPMHSDTAAPGLDLGWPLQAHSFIGPTEVTTLVNPSEPDMPSIKEQARRLIKNAQHVIAVVMDMFTDVDLFSDLLDAAARQVPVYILLDEQNAHHFVSMVTNCKVNLDLVHMMRVRTVAGVTYFCRTGKSFKGQVKNRFLLADCRAVLSGNYSFMWSYEKLHRCIAHLFLGELVTTFDEEFRILFAQSQPLAVDHALVPFSSDSSSSSYYGNQYGLKRTQSLRNPLGFQRHNPELPAYPFGGGDSERSAFRRDDMFRHTIEPGGLNVGKFAVSQQFRMQQARSMVSRQMEISASDYKRHSYAEGTQESYSSSRQYMKHRVMNNLDETEQHYRREQSQSSHYYQGGEGPGLGLGSGLEGPGSGHGHYDRLRNRPALDQYSDSGYPHEEPPGPEGYGRDYFSSEDLKHDPVQPPAGGRYGGGSGHKRPTVGQPYACLSSPTHPHPPEKQVFPVPAEADHDQDPNVRQGLRSWRINSYLSAYGDTGEEGLPQPLGPDAFQDPESDGKSYTHEGSVTRFEAREPPNVPSKPRPDIRPLHYSKPFMPESMGKDRADRWTTEWEREREKERAVGGREVGSDVEMTSSREAPGEVSISKHETVRMRVNPMLQRSSRLRSSLIFSSSKTETHMGGLGMKVANEEDENSDSLRTTSIVQQILEKRRSLTREPFEWRKKAEENEREKEKEEKEKEKKEAWLKEEAEPKKESPKVTPASREVPKNTPAEVETTKVAPVSADLPKPQALNMNNPSNRLQYFMELAAKRNASKDAVIKEPPQKKPDLTDTPSSITTTTTTVPKVPSFCVTAPEPAPKKPQVTATPELTCKLSIPSSFKISEPAASTTTSQRKDSSSESQRKEKEPGKILKPFPSPKIFKRDTLKPFKSSNPRHVSCDEEMLTTDATDAEKSELKKSRSKSSSSMSQTESKEGLHKNLVSNTSLNTLGGEGKADTKPLDFLKKQTQRLKGFLGPKDKKSSGGATSASNGDEKTMRTVPESSEEPVIGTKHLSSTADAKATDYATSSANHKAASKATGLSRYQSSSGSVLFSSNLRDDTKVILEQISANSQKNRLERGGGEEAGGEKGVDVAGEKGGLEREPTLKKNRFQRPQVNPQERDSLLKRIESMRKDKKVYSRFEMGNNLG</sequence>
<name>A0A4W5P515_9TELE</name>
<comment type="similarity">
    <text evidence="2">Belongs to the FAM83 family.</text>
</comment>
<dbReference type="InterPro" id="IPR012461">
    <property type="entry name" value="SACK1"/>
</dbReference>
<reference evidence="7" key="1">
    <citation type="submission" date="2018-06" db="EMBL/GenBank/DDBJ databases">
        <title>Genome assembly of Danube salmon.</title>
        <authorList>
            <person name="Macqueen D.J."/>
            <person name="Gundappa M.K."/>
        </authorList>
    </citation>
    <scope>NUCLEOTIDE SEQUENCE [LARGE SCALE GENOMIC DNA]</scope>
</reference>
<feature type="region of interest" description="Disordered" evidence="4">
    <location>
        <begin position="718"/>
        <end position="806"/>
    </location>
</feature>
<evidence type="ECO:0000313" key="6">
    <source>
        <dbReference type="Ensembl" id="ENSHHUP00000059731.1"/>
    </source>
</evidence>
<feature type="region of interest" description="Disordered" evidence="4">
    <location>
        <begin position="885"/>
        <end position="1096"/>
    </location>
</feature>
<dbReference type="InterPro" id="IPR050944">
    <property type="entry name" value="FAM83"/>
</dbReference>
<feature type="compositionally biased region" description="Basic and acidic residues" evidence="4">
    <location>
        <begin position="1167"/>
        <end position="1176"/>
    </location>
</feature>
<dbReference type="Pfam" id="PF07894">
    <property type="entry name" value="SACK1"/>
    <property type="match status" value="1"/>
</dbReference>
<keyword evidence="3" id="KW-0963">Cytoplasm</keyword>
<proteinExistence type="inferred from homology"/>
<dbReference type="GO" id="GO:0045104">
    <property type="term" value="P:intermediate filament cytoskeleton organization"/>
    <property type="evidence" value="ECO:0007669"/>
    <property type="project" value="TreeGrafter"/>
</dbReference>
<dbReference type="AlphaFoldDB" id="A0A4W5P515"/>
<feature type="compositionally biased region" description="Basic and acidic residues" evidence="4">
    <location>
        <begin position="902"/>
        <end position="919"/>
    </location>
</feature>
<evidence type="ECO:0000256" key="2">
    <source>
        <dbReference type="ARBA" id="ARBA00006937"/>
    </source>
</evidence>
<feature type="compositionally biased region" description="Basic and acidic residues" evidence="4">
    <location>
        <begin position="1002"/>
        <end position="1013"/>
    </location>
</feature>
<dbReference type="GO" id="GO:0019901">
    <property type="term" value="F:protein kinase binding"/>
    <property type="evidence" value="ECO:0007669"/>
    <property type="project" value="TreeGrafter"/>
</dbReference>
<feature type="compositionally biased region" description="Polar residues" evidence="4">
    <location>
        <begin position="885"/>
        <end position="901"/>
    </location>
</feature>
<feature type="compositionally biased region" description="Basic and acidic residues" evidence="4">
    <location>
        <begin position="718"/>
        <end position="767"/>
    </location>
</feature>
<accession>A0A4W5P515</accession>
<dbReference type="PANTHER" id="PTHR16181:SF26">
    <property type="entry name" value="PROTEIN FAM83H"/>
    <property type="match status" value="1"/>
</dbReference>
<dbReference type="SUPFAM" id="SSF56024">
    <property type="entry name" value="Phospholipase D/nuclease"/>
    <property type="match status" value="1"/>
</dbReference>
<feature type="region of interest" description="Disordered" evidence="4">
    <location>
        <begin position="544"/>
        <end position="670"/>
    </location>
</feature>
<feature type="compositionally biased region" description="Basic and acidic residues" evidence="4">
    <location>
        <begin position="610"/>
        <end position="633"/>
    </location>
</feature>
<evidence type="ECO:0000313" key="7">
    <source>
        <dbReference type="Proteomes" id="UP000314982"/>
    </source>
</evidence>
<feature type="compositionally biased region" description="Basic and acidic residues" evidence="4">
    <location>
        <begin position="1123"/>
        <end position="1154"/>
    </location>
</feature>
<dbReference type="Gene3D" id="3.30.870.10">
    <property type="entry name" value="Endonuclease Chain A"/>
    <property type="match status" value="1"/>
</dbReference>